<reference evidence="1" key="2">
    <citation type="journal article" date="2023" name="Science">
        <title>Genomic signatures of disease resistance in endangered staghorn corals.</title>
        <authorList>
            <person name="Vollmer S.V."/>
            <person name="Selwyn J.D."/>
            <person name="Despard B.A."/>
            <person name="Roesel C.L."/>
        </authorList>
    </citation>
    <scope>NUCLEOTIDE SEQUENCE</scope>
    <source>
        <strain evidence="1">K2</strain>
    </source>
</reference>
<organism evidence="1 2">
    <name type="scientific">Acropora cervicornis</name>
    <name type="common">Staghorn coral</name>
    <dbReference type="NCBI Taxonomy" id="6130"/>
    <lineage>
        <taxon>Eukaryota</taxon>
        <taxon>Metazoa</taxon>
        <taxon>Cnidaria</taxon>
        <taxon>Anthozoa</taxon>
        <taxon>Hexacorallia</taxon>
        <taxon>Scleractinia</taxon>
        <taxon>Astrocoeniina</taxon>
        <taxon>Acroporidae</taxon>
        <taxon>Acropora</taxon>
    </lineage>
</organism>
<reference evidence="1" key="1">
    <citation type="journal article" date="2023" name="G3 (Bethesda)">
        <title>Whole genome assembly and annotation of the endangered Caribbean coral Acropora cervicornis.</title>
        <authorList>
            <person name="Selwyn J.D."/>
            <person name="Vollmer S.V."/>
        </authorList>
    </citation>
    <scope>NUCLEOTIDE SEQUENCE</scope>
    <source>
        <strain evidence="1">K2</strain>
    </source>
</reference>
<dbReference type="EMBL" id="JARQWQ010000024">
    <property type="protein sequence ID" value="KAK2563654.1"/>
    <property type="molecule type" value="Genomic_DNA"/>
</dbReference>
<sequence length="107" mass="12143">MQKMTNVIQQNAILSRLFEITHFPQEALPLAVSEALGLVVYLFNDSSQPDVSSRLQSLSLFSKSYGRIHSIELPYSSKIPSLAESMVVDTRRRLCEKAERTTAMRRI</sequence>
<proteinExistence type="predicted"/>
<dbReference type="Proteomes" id="UP001249851">
    <property type="component" value="Unassembled WGS sequence"/>
</dbReference>
<name>A0AAD9QLR8_ACRCE</name>
<accession>A0AAD9QLR8</accession>
<gene>
    <name evidence="1" type="ORF">P5673_012623</name>
</gene>
<evidence type="ECO:0000313" key="1">
    <source>
        <dbReference type="EMBL" id="KAK2563654.1"/>
    </source>
</evidence>
<comment type="caution">
    <text evidence="1">The sequence shown here is derived from an EMBL/GenBank/DDBJ whole genome shotgun (WGS) entry which is preliminary data.</text>
</comment>
<evidence type="ECO:0000313" key="2">
    <source>
        <dbReference type="Proteomes" id="UP001249851"/>
    </source>
</evidence>
<protein>
    <submittedName>
        <fullName evidence="1">Uncharacterized protein</fullName>
    </submittedName>
</protein>
<keyword evidence="2" id="KW-1185">Reference proteome</keyword>
<dbReference type="AlphaFoldDB" id="A0AAD9QLR8"/>